<feature type="compositionally biased region" description="Low complexity" evidence="7">
    <location>
        <begin position="103"/>
        <end position="123"/>
    </location>
</feature>
<dbReference type="PANTHER" id="PTHR11224:SF10">
    <property type="entry name" value="IP09428P-RELATED"/>
    <property type="match status" value="1"/>
</dbReference>
<dbReference type="SMART" id="SM00184">
    <property type="entry name" value="RING"/>
    <property type="match status" value="1"/>
</dbReference>
<keyword evidence="11" id="KW-1185">Reference proteome</keyword>
<dbReference type="InterPro" id="IPR000571">
    <property type="entry name" value="Znf_CCCH"/>
</dbReference>
<dbReference type="PROSITE" id="PS50103">
    <property type="entry name" value="ZF_C3H1"/>
    <property type="match status" value="2"/>
</dbReference>
<dbReference type="InterPro" id="IPR045072">
    <property type="entry name" value="MKRN-like"/>
</dbReference>
<keyword evidence="5 6" id="KW-0862">Zinc</keyword>
<protein>
    <recommendedName>
        <fullName evidence="12">RING-type E3 ubiquitin transferase</fullName>
    </recommendedName>
</protein>
<feature type="domain" description="C3H1-type" evidence="9">
    <location>
        <begin position="401"/>
        <end position="430"/>
    </location>
</feature>
<dbReference type="PANTHER" id="PTHR11224">
    <property type="entry name" value="MAKORIN-RELATED"/>
    <property type="match status" value="1"/>
</dbReference>
<evidence type="ECO:0000256" key="5">
    <source>
        <dbReference type="ARBA" id="ARBA00022833"/>
    </source>
</evidence>
<keyword evidence="4 6" id="KW-0863">Zinc-finger</keyword>
<feature type="zinc finger region" description="C3H1-type" evidence="6">
    <location>
        <begin position="401"/>
        <end position="430"/>
    </location>
</feature>
<sequence length="469" mass="50615">MHSLQPLDRDPKLPGLWITDYRQGNCRFGAYCALAHVKQQPAAKAGISSLAGARSSTGKLVADVAPNQVLTSTGRTYIPASEALARATTVVKTPPPPPPAPSLKPDALPFESSASQSSSSASVSGVDSLVRGVQDMSVKNSSPWAAAAAARPRAAAERTAFKSDVPWPSDYPDDEEASEEFDEEEGDYYEDENGVRWGAPTEDGGYQTNGFTTPYAAAARAGLTEEDFTSAPTPAGIPVANTSAGPEGGRVGSPLCPFAMQGNCRFGERCRYRHGLACPVCGKQCLDPDSDPQVHAEHIERCHERQEREARHDAQVAESADVDCVVCMETVKSKADPRFGLLDCEHCVCLNCIRQWRTNERMDTSKSCPICRTVTHFVTPSAIWPTDAETKAEIVEAYKTKLGTINCKHYNRGEGSCPFGTSCFYRHVGRDGMEEEVKLRKVMGNDAEGLTIVGAVKLADFLDAYEGRA</sequence>
<dbReference type="PROSITE" id="PS50089">
    <property type="entry name" value="ZF_RING_2"/>
    <property type="match status" value="1"/>
</dbReference>
<evidence type="ECO:0000259" key="8">
    <source>
        <dbReference type="PROSITE" id="PS50089"/>
    </source>
</evidence>
<dbReference type="GO" id="GO:0000209">
    <property type="term" value="P:protein polyubiquitination"/>
    <property type="evidence" value="ECO:0007669"/>
    <property type="project" value="InterPro"/>
</dbReference>
<dbReference type="SUPFAM" id="SSF57850">
    <property type="entry name" value="RING/U-box"/>
    <property type="match status" value="1"/>
</dbReference>
<keyword evidence="2 6" id="KW-0479">Metal-binding</keyword>
<dbReference type="Pfam" id="PF14608">
    <property type="entry name" value="zf-CCCH_2"/>
    <property type="match status" value="2"/>
</dbReference>
<dbReference type="Gene3D" id="3.30.40.10">
    <property type="entry name" value="Zinc/RING finger domain, C3HC4 (zinc finger)"/>
    <property type="match status" value="1"/>
</dbReference>
<dbReference type="Pfam" id="PF18044">
    <property type="entry name" value="zf-CCCH_4"/>
    <property type="match status" value="1"/>
</dbReference>
<feature type="domain" description="C3H1-type" evidence="9">
    <location>
        <begin position="250"/>
        <end position="277"/>
    </location>
</feature>
<comment type="caution">
    <text evidence="10">The sequence shown here is derived from an EMBL/GenBank/DDBJ whole genome shotgun (WGS) entry which is preliminary data.</text>
</comment>
<dbReference type="SMART" id="SM00356">
    <property type="entry name" value="ZnF_C3H1"/>
    <property type="match status" value="3"/>
</dbReference>
<keyword evidence="3" id="KW-0677">Repeat</keyword>
<evidence type="ECO:0000256" key="7">
    <source>
        <dbReference type="SAM" id="MobiDB-lite"/>
    </source>
</evidence>
<proteinExistence type="predicted"/>
<feature type="compositionally biased region" description="Pro residues" evidence="7">
    <location>
        <begin position="93"/>
        <end position="102"/>
    </location>
</feature>
<evidence type="ECO:0008006" key="12">
    <source>
        <dbReference type="Google" id="ProtNLM"/>
    </source>
</evidence>
<feature type="region of interest" description="Disordered" evidence="7">
    <location>
        <begin position="159"/>
        <end position="195"/>
    </location>
</feature>
<accession>A0AAD5TGE9</accession>
<organism evidence="10 11">
    <name type="scientific">Geranomyces variabilis</name>
    <dbReference type="NCBI Taxonomy" id="109894"/>
    <lineage>
        <taxon>Eukaryota</taxon>
        <taxon>Fungi</taxon>
        <taxon>Fungi incertae sedis</taxon>
        <taxon>Chytridiomycota</taxon>
        <taxon>Chytridiomycota incertae sedis</taxon>
        <taxon>Chytridiomycetes</taxon>
        <taxon>Spizellomycetales</taxon>
        <taxon>Powellomycetaceae</taxon>
        <taxon>Geranomyces</taxon>
    </lineage>
</organism>
<reference evidence="10" key="1">
    <citation type="submission" date="2020-05" db="EMBL/GenBank/DDBJ databases">
        <title>Phylogenomic resolution of chytrid fungi.</title>
        <authorList>
            <person name="Stajich J.E."/>
            <person name="Amses K."/>
            <person name="Simmons R."/>
            <person name="Seto K."/>
            <person name="Myers J."/>
            <person name="Bonds A."/>
            <person name="Quandt C.A."/>
            <person name="Barry K."/>
            <person name="Liu P."/>
            <person name="Grigoriev I."/>
            <person name="Longcore J.E."/>
            <person name="James T.Y."/>
        </authorList>
    </citation>
    <scope>NUCLEOTIDE SEQUENCE</scope>
    <source>
        <strain evidence="10">JEL0379</strain>
    </source>
</reference>
<dbReference type="PROSITE" id="PS00518">
    <property type="entry name" value="ZF_RING_1"/>
    <property type="match status" value="1"/>
</dbReference>
<dbReference type="GO" id="GO:0008270">
    <property type="term" value="F:zinc ion binding"/>
    <property type="evidence" value="ECO:0007669"/>
    <property type="project" value="UniProtKB-KW"/>
</dbReference>
<dbReference type="InterPro" id="IPR017907">
    <property type="entry name" value="Znf_RING_CS"/>
</dbReference>
<dbReference type="InterPro" id="IPR013083">
    <property type="entry name" value="Znf_RING/FYVE/PHD"/>
</dbReference>
<dbReference type="GO" id="GO:0061630">
    <property type="term" value="F:ubiquitin protein ligase activity"/>
    <property type="evidence" value="ECO:0007669"/>
    <property type="project" value="InterPro"/>
</dbReference>
<feature type="domain" description="RING-type" evidence="8">
    <location>
        <begin position="324"/>
        <end position="372"/>
    </location>
</feature>
<feature type="zinc finger region" description="C3H1-type" evidence="6">
    <location>
        <begin position="250"/>
        <end position="277"/>
    </location>
</feature>
<dbReference type="Proteomes" id="UP001212152">
    <property type="component" value="Unassembled WGS sequence"/>
</dbReference>
<evidence type="ECO:0000256" key="4">
    <source>
        <dbReference type="ARBA" id="ARBA00022771"/>
    </source>
</evidence>
<dbReference type="EMBL" id="JADGJQ010000056">
    <property type="protein sequence ID" value="KAJ3175048.1"/>
    <property type="molecule type" value="Genomic_DNA"/>
</dbReference>
<evidence type="ECO:0000256" key="2">
    <source>
        <dbReference type="ARBA" id="ARBA00022723"/>
    </source>
</evidence>
<evidence type="ECO:0000313" key="10">
    <source>
        <dbReference type="EMBL" id="KAJ3175048.1"/>
    </source>
</evidence>
<evidence type="ECO:0000313" key="11">
    <source>
        <dbReference type="Proteomes" id="UP001212152"/>
    </source>
</evidence>
<feature type="compositionally biased region" description="Acidic residues" evidence="7">
    <location>
        <begin position="171"/>
        <end position="192"/>
    </location>
</feature>
<evidence type="ECO:0000256" key="1">
    <source>
        <dbReference type="ARBA" id="ARBA00022679"/>
    </source>
</evidence>
<dbReference type="InterPro" id="IPR041367">
    <property type="entry name" value="Znf-CCCH_4"/>
</dbReference>
<dbReference type="Pfam" id="PF13639">
    <property type="entry name" value="zf-RING_2"/>
    <property type="match status" value="1"/>
</dbReference>
<dbReference type="AlphaFoldDB" id="A0AAD5TGE9"/>
<feature type="region of interest" description="Disordered" evidence="7">
    <location>
        <begin position="90"/>
        <end position="123"/>
    </location>
</feature>
<evidence type="ECO:0000256" key="3">
    <source>
        <dbReference type="ARBA" id="ARBA00022737"/>
    </source>
</evidence>
<dbReference type="Gene3D" id="2.30.30.1190">
    <property type="match status" value="1"/>
</dbReference>
<gene>
    <name evidence="10" type="ORF">HDU87_006444</name>
</gene>
<name>A0AAD5TGE9_9FUNG</name>
<dbReference type="InterPro" id="IPR001841">
    <property type="entry name" value="Znf_RING"/>
</dbReference>
<keyword evidence="1" id="KW-0808">Transferase</keyword>
<evidence type="ECO:0000256" key="6">
    <source>
        <dbReference type="PROSITE-ProRule" id="PRU00723"/>
    </source>
</evidence>
<evidence type="ECO:0000259" key="9">
    <source>
        <dbReference type="PROSITE" id="PS50103"/>
    </source>
</evidence>